<protein>
    <submittedName>
        <fullName evidence="2">Uncharacterized protein</fullName>
    </submittedName>
</protein>
<organism evidence="2 3">
    <name type="scientific">Botryotinia fuckeliana (strain T4)</name>
    <name type="common">Noble rot fungus</name>
    <name type="synonym">Botrytis cinerea</name>
    <dbReference type="NCBI Taxonomy" id="999810"/>
    <lineage>
        <taxon>Eukaryota</taxon>
        <taxon>Fungi</taxon>
        <taxon>Dikarya</taxon>
        <taxon>Ascomycota</taxon>
        <taxon>Pezizomycotina</taxon>
        <taxon>Leotiomycetes</taxon>
        <taxon>Helotiales</taxon>
        <taxon>Sclerotiniaceae</taxon>
        <taxon>Botrytis</taxon>
    </lineage>
</organism>
<proteinExistence type="predicted"/>
<dbReference type="AlphaFoldDB" id="G2YMU6"/>
<dbReference type="EMBL" id="FQ790345">
    <property type="protein sequence ID" value="CCD52944.1"/>
    <property type="molecule type" value="Genomic_DNA"/>
</dbReference>
<sequence length="102" mass="10934">MPRNTVGNQHPSSPPPPLLASHHLSSPLHNLSQNHSRPSDRANPEAPLLHDSPGATGTASAIPWHNINPHPPIDTWVLGLVPTADQMSNRNIRPPKSLPLSA</sequence>
<dbReference type="InParanoid" id="G2YMU6"/>
<feature type="compositionally biased region" description="Low complexity" evidence="1">
    <location>
        <begin position="19"/>
        <end position="36"/>
    </location>
</feature>
<evidence type="ECO:0000256" key="1">
    <source>
        <dbReference type="SAM" id="MobiDB-lite"/>
    </source>
</evidence>
<dbReference type="HOGENOM" id="CLU_2277055_0_0_1"/>
<name>G2YMU6_BOTF4</name>
<gene>
    <name evidence="2" type="ORF">BofuT4_P138680.1</name>
</gene>
<reference evidence="3" key="1">
    <citation type="journal article" date="2011" name="PLoS Genet.">
        <title>Genomic analysis of the necrotrophic fungal pathogens Sclerotinia sclerotiorum and Botrytis cinerea.</title>
        <authorList>
            <person name="Amselem J."/>
            <person name="Cuomo C.A."/>
            <person name="van Kan J.A."/>
            <person name="Viaud M."/>
            <person name="Benito E.P."/>
            <person name="Couloux A."/>
            <person name="Coutinho P.M."/>
            <person name="de Vries R.P."/>
            <person name="Dyer P.S."/>
            <person name="Fillinger S."/>
            <person name="Fournier E."/>
            <person name="Gout L."/>
            <person name="Hahn M."/>
            <person name="Kohn L."/>
            <person name="Lapalu N."/>
            <person name="Plummer K.M."/>
            <person name="Pradier J.M."/>
            <person name="Quevillon E."/>
            <person name="Sharon A."/>
            <person name="Simon A."/>
            <person name="ten Have A."/>
            <person name="Tudzynski B."/>
            <person name="Tudzynski P."/>
            <person name="Wincker P."/>
            <person name="Andrew M."/>
            <person name="Anthouard V."/>
            <person name="Beever R.E."/>
            <person name="Beffa R."/>
            <person name="Benoit I."/>
            <person name="Bouzid O."/>
            <person name="Brault B."/>
            <person name="Chen Z."/>
            <person name="Choquer M."/>
            <person name="Collemare J."/>
            <person name="Cotton P."/>
            <person name="Danchin E.G."/>
            <person name="Da Silva C."/>
            <person name="Gautier A."/>
            <person name="Giraud C."/>
            <person name="Giraud T."/>
            <person name="Gonzalez C."/>
            <person name="Grossetete S."/>
            <person name="Guldener U."/>
            <person name="Henrissat B."/>
            <person name="Howlett B.J."/>
            <person name="Kodira C."/>
            <person name="Kretschmer M."/>
            <person name="Lappartient A."/>
            <person name="Leroch M."/>
            <person name="Levis C."/>
            <person name="Mauceli E."/>
            <person name="Neuveglise C."/>
            <person name="Oeser B."/>
            <person name="Pearson M."/>
            <person name="Poulain J."/>
            <person name="Poussereau N."/>
            <person name="Quesneville H."/>
            <person name="Rascle C."/>
            <person name="Schumacher J."/>
            <person name="Segurens B."/>
            <person name="Sexton A."/>
            <person name="Silva E."/>
            <person name="Sirven C."/>
            <person name="Soanes D.M."/>
            <person name="Talbot N.J."/>
            <person name="Templeton M."/>
            <person name="Yandava C."/>
            <person name="Yarden O."/>
            <person name="Zeng Q."/>
            <person name="Rollins J.A."/>
            <person name="Lebrun M.H."/>
            <person name="Dickman M."/>
        </authorList>
    </citation>
    <scope>NUCLEOTIDE SEQUENCE [LARGE SCALE GENOMIC DNA]</scope>
    <source>
        <strain evidence="3">T4</strain>
    </source>
</reference>
<feature type="region of interest" description="Disordered" evidence="1">
    <location>
        <begin position="1"/>
        <end position="68"/>
    </location>
</feature>
<evidence type="ECO:0000313" key="3">
    <source>
        <dbReference type="Proteomes" id="UP000008177"/>
    </source>
</evidence>
<evidence type="ECO:0000313" key="2">
    <source>
        <dbReference type="EMBL" id="CCD52944.1"/>
    </source>
</evidence>
<dbReference type="Proteomes" id="UP000008177">
    <property type="component" value="Unplaced contigs"/>
</dbReference>
<accession>G2YMU6</accession>